<comment type="subcellular location">
    <subcellularLocation>
        <location evidence="1">Nucleus</location>
    </subcellularLocation>
</comment>
<keyword evidence="4" id="KW-0479">Metal-binding</keyword>
<dbReference type="PANTHER" id="PTHR47659:SF1">
    <property type="entry name" value="TRANSCRIPTION ACTIVATOR OF GLUCONEOGENESIS ERT1"/>
    <property type="match status" value="1"/>
</dbReference>
<dbReference type="CDD" id="cd00067">
    <property type="entry name" value="GAL4"/>
    <property type="match status" value="1"/>
</dbReference>
<keyword evidence="7" id="KW-0238">DNA-binding</keyword>
<feature type="compositionally biased region" description="Basic residues" evidence="12">
    <location>
        <begin position="51"/>
        <end position="65"/>
    </location>
</feature>
<dbReference type="GeneID" id="18814787"/>
<feature type="compositionally biased region" description="Polar residues" evidence="12">
    <location>
        <begin position="231"/>
        <end position="298"/>
    </location>
</feature>
<evidence type="ECO:0000256" key="1">
    <source>
        <dbReference type="ARBA" id="ARBA00004123"/>
    </source>
</evidence>
<sequence>MNSATLTGSHSGSILSEPPTLSGLNTISPVYVNPAQMTQNAQAGPSSLHPQGKRKVSANGKRKRIGTPDESGDSSSQQRKSRDGPKKKKANRACAHCQKAHLTCDDSRPCQRCIKRGIASNCTEGHRKKAKYLLDDDELEQMKRHTSSAPENNTESASAPPPASEPFQPTDPLFNVTFDPNFTFGSEAANLEYSILSAILGNPSPPDSATAPSPPQPQYPPTMTNPAWASDSMQPPYSQSQINGTNGYGSSYSDQPQLSIPPSETTLSSARMSPNFLSSFSPPTQFQHHPQRQSSQDRLQYPQPYPHHQPQPPPLHAVAPRYPRENSIPVPATSAFIRAASKEAGPHSLLSPSPSHPSPSSSSSIHPGNGDHLSINDRVTLPYDYTEGYHFLMKHLPTRFEKNDILRIVRALAIFRPSLIALQMPMTDEDEVFVEKCFQRSLMELEKLISYSGTPTVVWRRTGEICLVAPEFCMLTEWPLEDLVGRRKYIYELFENQSVVEYWESFASHAFENTTKSVYSHCVLLKPSGAPIPATFCFSIRRDIFDLPSIVIGQWLPLL</sequence>
<dbReference type="InterPro" id="IPR001138">
    <property type="entry name" value="Zn2Cys6_DnaBD"/>
</dbReference>
<dbReference type="GO" id="GO:0006094">
    <property type="term" value="P:gluconeogenesis"/>
    <property type="evidence" value="ECO:0007669"/>
    <property type="project" value="UniProtKB-KW"/>
</dbReference>
<feature type="region of interest" description="Disordered" evidence="12">
    <location>
        <begin position="142"/>
        <end position="174"/>
    </location>
</feature>
<feature type="compositionally biased region" description="Pro residues" evidence="12">
    <location>
        <begin position="303"/>
        <end position="315"/>
    </location>
</feature>
<feature type="region of interest" description="Disordered" evidence="12">
    <location>
        <begin position="342"/>
        <end position="373"/>
    </location>
</feature>
<evidence type="ECO:0000256" key="4">
    <source>
        <dbReference type="ARBA" id="ARBA00022723"/>
    </source>
</evidence>
<evidence type="ECO:0000256" key="2">
    <source>
        <dbReference type="ARBA" id="ARBA00010855"/>
    </source>
</evidence>
<dbReference type="GO" id="GO:0005634">
    <property type="term" value="C:nucleus"/>
    <property type="evidence" value="ECO:0007669"/>
    <property type="project" value="UniProtKB-SubCell"/>
</dbReference>
<gene>
    <name evidence="14" type="ORF">SERLADRAFT_436999</name>
</gene>
<evidence type="ECO:0000256" key="7">
    <source>
        <dbReference type="ARBA" id="ARBA00023125"/>
    </source>
</evidence>
<evidence type="ECO:0000313" key="15">
    <source>
        <dbReference type="Proteomes" id="UP000008064"/>
    </source>
</evidence>
<dbReference type="Pfam" id="PF00172">
    <property type="entry name" value="Zn_clus"/>
    <property type="match status" value="1"/>
</dbReference>
<dbReference type="HOGENOM" id="CLU_010748_2_1_1"/>
<dbReference type="Pfam" id="PF24990">
    <property type="entry name" value="PAS_13"/>
    <property type="match status" value="2"/>
</dbReference>
<dbReference type="Gene3D" id="4.10.240.10">
    <property type="entry name" value="Zn(2)-C6 fungal-type DNA-binding domain"/>
    <property type="match status" value="1"/>
</dbReference>
<dbReference type="InterPro" id="IPR000014">
    <property type="entry name" value="PAS"/>
</dbReference>
<dbReference type="GO" id="GO:0008270">
    <property type="term" value="F:zinc ion binding"/>
    <property type="evidence" value="ECO:0007669"/>
    <property type="project" value="InterPro"/>
</dbReference>
<dbReference type="EMBL" id="GL945433">
    <property type="protein sequence ID" value="EGO25240.1"/>
    <property type="molecule type" value="Genomic_DNA"/>
</dbReference>
<dbReference type="CDD" id="cd00130">
    <property type="entry name" value="PAS"/>
    <property type="match status" value="1"/>
</dbReference>
<feature type="domain" description="Zn(2)-C6 fungal-type" evidence="13">
    <location>
        <begin position="93"/>
        <end position="124"/>
    </location>
</feature>
<evidence type="ECO:0000313" key="14">
    <source>
        <dbReference type="EMBL" id="EGO25240.1"/>
    </source>
</evidence>
<feature type="compositionally biased region" description="Low complexity" evidence="12">
    <location>
        <begin position="346"/>
        <end position="364"/>
    </location>
</feature>
<dbReference type="AlphaFoldDB" id="F8NUM0"/>
<dbReference type="SUPFAM" id="SSF55785">
    <property type="entry name" value="PYP-like sensor domain (PAS domain)"/>
    <property type="match status" value="1"/>
</dbReference>
<feature type="compositionally biased region" description="Polar residues" evidence="12">
    <location>
        <begin position="35"/>
        <end position="49"/>
    </location>
</feature>
<keyword evidence="10" id="KW-0539">Nucleus</keyword>
<feature type="region of interest" description="Disordered" evidence="12">
    <location>
        <begin position="1"/>
        <end position="92"/>
    </location>
</feature>
<keyword evidence="8" id="KW-0010">Activator</keyword>
<organism evidence="15">
    <name type="scientific">Serpula lacrymans var. lacrymans (strain S7.9)</name>
    <name type="common">Dry rot fungus</name>
    <dbReference type="NCBI Taxonomy" id="578457"/>
    <lineage>
        <taxon>Eukaryota</taxon>
        <taxon>Fungi</taxon>
        <taxon>Dikarya</taxon>
        <taxon>Basidiomycota</taxon>
        <taxon>Agaricomycotina</taxon>
        <taxon>Agaricomycetes</taxon>
        <taxon>Agaricomycetidae</taxon>
        <taxon>Boletales</taxon>
        <taxon>Coniophorineae</taxon>
        <taxon>Serpulaceae</taxon>
        <taxon>Serpula</taxon>
    </lineage>
</organism>
<evidence type="ECO:0000256" key="10">
    <source>
        <dbReference type="ARBA" id="ARBA00023242"/>
    </source>
</evidence>
<keyword evidence="6" id="KW-0805">Transcription regulation</keyword>
<evidence type="ECO:0000256" key="9">
    <source>
        <dbReference type="ARBA" id="ARBA00023163"/>
    </source>
</evidence>
<dbReference type="KEGG" id="sla:SERLADRAFT_436999"/>
<dbReference type="GO" id="GO:0000977">
    <property type="term" value="F:RNA polymerase II transcription regulatory region sequence-specific DNA binding"/>
    <property type="evidence" value="ECO:0007669"/>
    <property type="project" value="TreeGrafter"/>
</dbReference>
<dbReference type="PROSITE" id="PS50048">
    <property type="entry name" value="ZN2_CY6_FUNGAL_2"/>
    <property type="match status" value="1"/>
</dbReference>
<proteinExistence type="inferred from homology"/>
<dbReference type="Proteomes" id="UP000008064">
    <property type="component" value="Unassembled WGS sequence"/>
</dbReference>
<evidence type="ECO:0000256" key="8">
    <source>
        <dbReference type="ARBA" id="ARBA00023159"/>
    </source>
</evidence>
<name>F8NUM0_SERL9</name>
<feature type="compositionally biased region" description="Polar residues" evidence="12">
    <location>
        <begin position="1"/>
        <end position="14"/>
    </location>
</feature>
<evidence type="ECO:0000256" key="6">
    <source>
        <dbReference type="ARBA" id="ARBA00023015"/>
    </source>
</evidence>
<evidence type="ECO:0000259" key="13">
    <source>
        <dbReference type="PROSITE" id="PS50048"/>
    </source>
</evidence>
<keyword evidence="3" id="KW-0312">Gluconeogenesis</keyword>
<dbReference type="SMART" id="SM00066">
    <property type="entry name" value="GAL4"/>
    <property type="match status" value="1"/>
</dbReference>
<dbReference type="InterPro" id="IPR050335">
    <property type="entry name" value="ERT1_acuK_gluconeogen_tf"/>
</dbReference>
<dbReference type="RefSeq" id="XP_007317362.1">
    <property type="nucleotide sequence ID" value="XM_007317300.1"/>
</dbReference>
<reference evidence="15" key="1">
    <citation type="journal article" date="2011" name="Science">
        <title>The plant cell wall-decomposing machinery underlies the functional diversity of forest fungi.</title>
        <authorList>
            <person name="Eastwood D.C."/>
            <person name="Floudas D."/>
            <person name="Binder M."/>
            <person name="Majcherczyk A."/>
            <person name="Schneider P."/>
            <person name="Aerts A."/>
            <person name="Asiegbu F.O."/>
            <person name="Baker S.E."/>
            <person name="Barry K."/>
            <person name="Bendiksby M."/>
            <person name="Blumentritt M."/>
            <person name="Coutinho P.M."/>
            <person name="Cullen D."/>
            <person name="de Vries R.P."/>
            <person name="Gathman A."/>
            <person name="Goodell B."/>
            <person name="Henrissat B."/>
            <person name="Ihrmark K."/>
            <person name="Kauserud H."/>
            <person name="Kohler A."/>
            <person name="LaButti K."/>
            <person name="Lapidus A."/>
            <person name="Lavin J.L."/>
            <person name="Lee Y.-H."/>
            <person name="Lindquist E."/>
            <person name="Lilly W."/>
            <person name="Lucas S."/>
            <person name="Morin E."/>
            <person name="Murat C."/>
            <person name="Oguiza J.A."/>
            <person name="Park J."/>
            <person name="Pisabarro A.G."/>
            <person name="Riley R."/>
            <person name="Rosling A."/>
            <person name="Salamov A."/>
            <person name="Schmidt O."/>
            <person name="Schmutz J."/>
            <person name="Skrede I."/>
            <person name="Stenlid J."/>
            <person name="Wiebenga A."/>
            <person name="Xie X."/>
            <person name="Kuees U."/>
            <person name="Hibbett D.S."/>
            <person name="Hoffmeister D."/>
            <person name="Hoegberg N."/>
            <person name="Martin F."/>
            <person name="Grigoriev I.V."/>
            <person name="Watkinson S.C."/>
        </authorList>
    </citation>
    <scope>NUCLEOTIDE SEQUENCE [LARGE SCALE GENOMIC DNA]</scope>
    <source>
        <strain evidence="15">S7.9</strain>
    </source>
</reference>
<dbReference type="InterPro" id="IPR035965">
    <property type="entry name" value="PAS-like_dom_sf"/>
</dbReference>
<dbReference type="GO" id="GO:0009267">
    <property type="term" value="P:cellular response to starvation"/>
    <property type="evidence" value="ECO:0007669"/>
    <property type="project" value="TreeGrafter"/>
</dbReference>
<dbReference type="SUPFAM" id="SSF57701">
    <property type="entry name" value="Zn2/Cys6 DNA-binding domain"/>
    <property type="match status" value="1"/>
</dbReference>
<dbReference type="PANTHER" id="PTHR47659">
    <property type="entry name" value="ZN(II)2CYS6 TRANSCRIPTION FACTOR (EUROFUNG)-RELATED"/>
    <property type="match status" value="1"/>
</dbReference>
<evidence type="ECO:0000256" key="11">
    <source>
        <dbReference type="ARBA" id="ARBA00040903"/>
    </source>
</evidence>
<protein>
    <recommendedName>
        <fullName evidence="11">Transcription activator of gluconeogenesis ERT1</fullName>
    </recommendedName>
</protein>
<dbReference type="OrthoDB" id="2538135at2759"/>
<dbReference type="InterPro" id="IPR036864">
    <property type="entry name" value="Zn2-C6_fun-type_DNA-bd_sf"/>
</dbReference>
<comment type="similarity">
    <text evidence="2">Belongs to the ERT1/acuK family.</text>
</comment>
<accession>F8NUM0</accession>
<evidence type="ECO:0000256" key="12">
    <source>
        <dbReference type="SAM" id="MobiDB-lite"/>
    </source>
</evidence>
<evidence type="ECO:0000256" key="5">
    <source>
        <dbReference type="ARBA" id="ARBA00022833"/>
    </source>
</evidence>
<keyword evidence="9" id="KW-0804">Transcription</keyword>
<feature type="region of interest" description="Disordered" evidence="12">
    <location>
        <begin position="204"/>
        <end position="325"/>
    </location>
</feature>
<evidence type="ECO:0000256" key="3">
    <source>
        <dbReference type="ARBA" id="ARBA00022432"/>
    </source>
</evidence>
<keyword evidence="5" id="KW-0862">Zinc</keyword>
<dbReference type="GO" id="GO:0000981">
    <property type="term" value="F:DNA-binding transcription factor activity, RNA polymerase II-specific"/>
    <property type="evidence" value="ECO:0007669"/>
    <property type="project" value="InterPro"/>
</dbReference>
<dbReference type="InterPro" id="IPR056751">
    <property type="entry name" value="PAS_13"/>
</dbReference>